<evidence type="ECO:0000313" key="2">
    <source>
        <dbReference type="Proteomes" id="UP000473574"/>
    </source>
</evidence>
<dbReference type="AlphaFoldDB" id="A0A6M0S897"/>
<name>A0A6M0S897_9CYAN</name>
<dbReference type="EMBL" id="QZCE01000002">
    <property type="protein sequence ID" value="NEZ64705.1"/>
    <property type="molecule type" value="Genomic_DNA"/>
</dbReference>
<accession>A0A6M0S897</accession>
<reference evidence="1 2" key="1">
    <citation type="journal article" date="2020" name="Microb. Ecol.">
        <title>Ecogenomics of the Marine Benthic Filamentous Cyanobacterium Adonisia.</title>
        <authorList>
            <person name="Walter J.M."/>
            <person name="Coutinho F.H."/>
            <person name="Leomil L."/>
            <person name="Hargreaves P.I."/>
            <person name="Campeao M.E."/>
            <person name="Vieira V.V."/>
            <person name="Silva B.S."/>
            <person name="Fistarol G.O."/>
            <person name="Salomon P.S."/>
            <person name="Sawabe T."/>
            <person name="Mino S."/>
            <person name="Hosokawa M."/>
            <person name="Miyashita H."/>
            <person name="Maruyama F."/>
            <person name="van Verk M.C."/>
            <person name="Dutilh B.E."/>
            <person name="Thompson C.C."/>
            <person name="Thompson F.L."/>
        </authorList>
    </citation>
    <scope>NUCLEOTIDE SEQUENCE [LARGE SCALE GENOMIC DNA]</scope>
    <source>
        <strain evidence="1 2">CCMR0082</strain>
    </source>
</reference>
<evidence type="ECO:0000313" key="1">
    <source>
        <dbReference type="EMBL" id="NEZ64705.1"/>
    </source>
</evidence>
<dbReference type="Proteomes" id="UP000473574">
    <property type="component" value="Unassembled WGS sequence"/>
</dbReference>
<dbReference type="RefSeq" id="WP_250564973.1">
    <property type="nucleotide sequence ID" value="NZ_QZCE01000002.1"/>
</dbReference>
<organism evidence="1 2">
    <name type="scientific">Adonisia turfae CCMR0082</name>
    <dbReference type="NCBI Taxonomy" id="2304604"/>
    <lineage>
        <taxon>Bacteria</taxon>
        <taxon>Bacillati</taxon>
        <taxon>Cyanobacteriota</taxon>
        <taxon>Adonisia</taxon>
        <taxon>Adonisia turfae</taxon>
    </lineage>
</organism>
<proteinExistence type="predicted"/>
<protein>
    <submittedName>
        <fullName evidence="1">Uncharacterized protein</fullName>
    </submittedName>
</protein>
<gene>
    <name evidence="1" type="ORF">D0962_18250</name>
</gene>
<sequence length="171" mass="19295">MIDLLSKELCMQYDALRSGEVFNEVAIAKCSGFQIAIPSKTQIVPRKIFSTWVPLPKRVYHSKGGIIWGGQLSFSLSDLRIQSLFEKSSVFPKLNRLAIGIPISFEIRSVKPLPKAICRQATLNCRIPGKENIYYSVFREVTPKFVTIFPCHKIMHLTDQIGFTSMLGEGE</sequence>
<comment type="caution">
    <text evidence="1">The sequence shown here is derived from an EMBL/GenBank/DDBJ whole genome shotgun (WGS) entry which is preliminary data.</text>
</comment>